<evidence type="ECO:0000256" key="6">
    <source>
        <dbReference type="SAM" id="MobiDB-lite"/>
    </source>
</evidence>
<keyword evidence="4" id="KW-0963">Cytoplasm</keyword>
<evidence type="ECO:0000313" key="8">
    <source>
        <dbReference type="Proteomes" id="UP001275084"/>
    </source>
</evidence>
<evidence type="ECO:0000256" key="1">
    <source>
        <dbReference type="ARBA" id="ARBA00004123"/>
    </source>
</evidence>
<sequence length="303" mass="34170">MSGFKRDRQGNAKKHDGPQQPPKSIVRNAYTPMFEQLRDELDEHHDRRDRIGKASRDITALSKKIIFSLQRVSKIEEQLPADIQTEIDLRLAEISKLLASIAPDVQAINRYRYSRSLVCLEELVEAITFLHYLKTQTLISHKELDPIVEDITRQGFAKEDEVMTSAPDIATPVLAAQETKAPPTISLTDDDYVYGLFDLTGEMMRFATTTSALTGKMASGDLGGDDESESRDIVQDMHDLGSFFEMLPLRSGNRTQWGKKLEVMRQSVQKVEKLGYDMKVRGSERPKGWVPDLSSNDQPGSPE</sequence>
<dbReference type="Pfam" id="PF01997">
    <property type="entry name" value="Translin"/>
    <property type="match status" value="1"/>
</dbReference>
<dbReference type="InterPro" id="IPR036081">
    <property type="entry name" value="Translin_sf"/>
</dbReference>
<dbReference type="Proteomes" id="UP001275084">
    <property type="component" value="Unassembled WGS sequence"/>
</dbReference>
<dbReference type="Gene3D" id="1.20.58.200">
    <property type="entry name" value="Translin, domain 2"/>
    <property type="match status" value="1"/>
</dbReference>
<reference evidence="7" key="2">
    <citation type="submission" date="2023-06" db="EMBL/GenBank/DDBJ databases">
        <authorList>
            <consortium name="Lawrence Berkeley National Laboratory"/>
            <person name="Haridas S."/>
            <person name="Hensen N."/>
            <person name="Bonometti L."/>
            <person name="Westerberg I."/>
            <person name="Brannstrom I.O."/>
            <person name="Guillou S."/>
            <person name="Cros-Aarteil S."/>
            <person name="Calhoun S."/>
            <person name="Kuo A."/>
            <person name="Mondo S."/>
            <person name="Pangilinan J."/>
            <person name="Riley R."/>
            <person name="Labutti K."/>
            <person name="Andreopoulos B."/>
            <person name="Lipzen A."/>
            <person name="Chen C."/>
            <person name="Yanf M."/>
            <person name="Daum C."/>
            <person name="Ng V."/>
            <person name="Clum A."/>
            <person name="Steindorff A."/>
            <person name="Ohm R."/>
            <person name="Martin F."/>
            <person name="Silar P."/>
            <person name="Natvig D."/>
            <person name="Lalanne C."/>
            <person name="Gautier V."/>
            <person name="Ament-Velasquez S.L."/>
            <person name="Kruys A."/>
            <person name="Hutchinson M.I."/>
            <person name="Powell A.J."/>
            <person name="Barry K."/>
            <person name="Miller A.N."/>
            <person name="Grigoriev I.V."/>
            <person name="Debuchy R."/>
            <person name="Gladieux P."/>
            <person name="Thoren M.H."/>
            <person name="Johannesson H."/>
        </authorList>
    </citation>
    <scope>NUCLEOTIDE SEQUENCE</scope>
    <source>
        <strain evidence="7">CBS 955.72</strain>
    </source>
</reference>
<dbReference type="SUPFAM" id="SSF74784">
    <property type="entry name" value="Translin"/>
    <property type="match status" value="1"/>
</dbReference>
<feature type="region of interest" description="Disordered" evidence="6">
    <location>
        <begin position="1"/>
        <end position="26"/>
    </location>
</feature>
<comment type="caution">
    <text evidence="7">The sequence shown here is derived from an EMBL/GenBank/DDBJ whole genome shotgun (WGS) entry which is preliminary data.</text>
</comment>
<name>A0AAJ0HBC5_9PEZI</name>
<evidence type="ECO:0000256" key="5">
    <source>
        <dbReference type="ARBA" id="ARBA00023242"/>
    </source>
</evidence>
<keyword evidence="5" id="KW-0539">Nucleus</keyword>
<dbReference type="InterPro" id="IPR016068">
    <property type="entry name" value="Translin_N"/>
</dbReference>
<evidence type="ECO:0000313" key="7">
    <source>
        <dbReference type="EMBL" id="KAK3346195.1"/>
    </source>
</evidence>
<dbReference type="InterPro" id="IPR002848">
    <property type="entry name" value="Translin_fam"/>
</dbReference>
<feature type="compositionally biased region" description="Polar residues" evidence="6">
    <location>
        <begin position="293"/>
        <end position="303"/>
    </location>
</feature>
<dbReference type="CDD" id="cd14820">
    <property type="entry name" value="TRAX"/>
    <property type="match status" value="1"/>
</dbReference>
<gene>
    <name evidence="7" type="ORF">B0T25DRAFT_592477</name>
</gene>
<accession>A0AAJ0HBC5</accession>
<proteinExistence type="inferred from homology"/>
<dbReference type="GO" id="GO:0043565">
    <property type="term" value="F:sequence-specific DNA binding"/>
    <property type="evidence" value="ECO:0007669"/>
    <property type="project" value="InterPro"/>
</dbReference>
<dbReference type="PANTHER" id="PTHR10741">
    <property type="entry name" value="TRANSLIN AND TRANSLIN ASSOCIATED PROTEIN X"/>
    <property type="match status" value="1"/>
</dbReference>
<organism evidence="7 8">
    <name type="scientific">Lasiosphaeria hispida</name>
    <dbReference type="NCBI Taxonomy" id="260671"/>
    <lineage>
        <taxon>Eukaryota</taxon>
        <taxon>Fungi</taxon>
        <taxon>Dikarya</taxon>
        <taxon>Ascomycota</taxon>
        <taxon>Pezizomycotina</taxon>
        <taxon>Sordariomycetes</taxon>
        <taxon>Sordariomycetidae</taxon>
        <taxon>Sordariales</taxon>
        <taxon>Lasiosphaeriaceae</taxon>
        <taxon>Lasiosphaeria</taxon>
    </lineage>
</organism>
<comment type="similarity">
    <text evidence="3">Belongs to the translin family.</text>
</comment>
<evidence type="ECO:0000256" key="4">
    <source>
        <dbReference type="ARBA" id="ARBA00022490"/>
    </source>
</evidence>
<dbReference type="EMBL" id="JAUIQD010000006">
    <property type="protein sequence ID" value="KAK3346195.1"/>
    <property type="molecule type" value="Genomic_DNA"/>
</dbReference>
<comment type="subcellular location">
    <subcellularLocation>
        <location evidence="2">Cytoplasm</location>
    </subcellularLocation>
    <subcellularLocation>
        <location evidence="1">Nucleus</location>
    </subcellularLocation>
</comment>
<dbReference type="Gene3D" id="1.20.58.190">
    <property type="entry name" value="Translin, domain 1"/>
    <property type="match status" value="1"/>
</dbReference>
<evidence type="ECO:0000256" key="3">
    <source>
        <dbReference type="ARBA" id="ARBA00005902"/>
    </source>
</evidence>
<protein>
    <submittedName>
        <fullName evidence="7">Translin family-domain-containing protein</fullName>
    </submittedName>
</protein>
<evidence type="ECO:0000256" key="2">
    <source>
        <dbReference type="ARBA" id="ARBA00004496"/>
    </source>
</evidence>
<dbReference type="GO" id="GO:0005634">
    <property type="term" value="C:nucleus"/>
    <property type="evidence" value="ECO:0007669"/>
    <property type="project" value="UniProtKB-SubCell"/>
</dbReference>
<dbReference type="GO" id="GO:0005737">
    <property type="term" value="C:cytoplasm"/>
    <property type="evidence" value="ECO:0007669"/>
    <property type="project" value="UniProtKB-SubCell"/>
</dbReference>
<dbReference type="InterPro" id="IPR016069">
    <property type="entry name" value="Translin_C"/>
</dbReference>
<feature type="region of interest" description="Disordered" evidence="6">
    <location>
        <begin position="282"/>
        <end position="303"/>
    </location>
</feature>
<dbReference type="AlphaFoldDB" id="A0AAJ0HBC5"/>
<reference evidence="7" key="1">
    <citation type="journal article" date="2023" name="Mol. Phylogenet. Evol.">
        <title>Genome-scale phylogeny and comparative genomics of the fungal order Sordariales.</title>
        <authorList>
            <person name="Hensen N."/>
            <person name="Bonometti L."/>
            <person name="Westerberg I."/>
            <person name="Brannstrom I.O."/>
            <person name="Guillou S."/>
            <person name="Cros-Aarteil S."/>
            <person name="Calhoun S."/>
            <person name="Haridas S."/>
            <person name="Kuo A."/>
            <person name="Mondo S."/>
            <person name="Pangilinan J."/>
            <person name="Riley R."/>
            <person name="LaButti K."/>
            <person name="Andreopoulos B."/>
            <person name="Lipzen A."/>
            <person name="Chen C."/>
            <person name="Yan M."/>
            <person name="Daum C."/>
            <person name="Ng V."/>
            <person name="Clum A."/>
            <person name="Steindorff A."/>
            <person name="Ohm R.A."/>
            <person name="Martin F."/>
            <person name="Silar P."/>
            <person name="Natvig D.O."/>
            <person name="Lalanne C."/>
            <person name="Gautier V."/>
            <person name="Ament-Velasquez S.L."/>
            <person name="Kruys A."/>
            <person name="Hutchinson M.I."/>
            <person name="Powell A.J."/>
            <person name="Barry K."/>
            <person name="Miller A.N."/>
            <person name="Grigoriev I.V."/>
            <person name="Debuchy R."/>
            <person name="Gladieux P."/>
            <person name="Hiltunen Thoren M."/>
            <person name="Johannesson H."/>
        </authorList>
    </citation>
    <scope>NUCLEOTIDE SEQUENCE</scope>
    <source>
        <strain evidence="7">CBS 955.72</strain>
    </source>
</reference>
<keyword evidence="8" id="KW-1185">Reference proteome</keyword>
<feature type="compositionally biased region" description="Basic and acidic residues" evidence="6">
    <location>
        <begin position="1"/>
        <end position="17"/>
    </location>
</feature>